<organism evidence="2 3">
    <name type="scientific">Vigna angularis var. angularis</name>
    <dbReference type="NCBI Taxonomy" id="157739"/>
    <lineage>
        <taxon>Eukaryota</taxon>
        <taxon>Viridiplantae</taxon>
        <taxon>Streptophyta</taxon>
        <taxon>Embryophyta</taxon>
        <taxon>Tracheophyta</taxon>
        <taxon>Spermatophyta</taxon>
        <taxon>Magnoliopsida</taxon>
        <taxon>eudicotyledons</taxon>
        <taxon>Gunneridae</taxon>
        <taxon>Pentapetalae</taxon>
        <taxon>rosids</taxon>
        <taxon>fabids</taxon>
        <taxon>Fabales</taxon>
        <taxon>Fabaceae</taxon>
        <taxon>Papilionoideae</taxon>
        <taxon>50 kb inversion clade</taxon>
        <taxon>NPAAA clade</taxon>
        <taxon>indigoferoid/millettioid clade</taxon>
        <taxon>Phaseoleae</taxon>
        <taxon>Vigna</taxon>
    </lineage>
</organism>
<dbReference type="AlphaFoldDB" id="A0A0S3SX41"/>
<evidence type="ECO:0000259" key="1">
    <source>
        <dbReference type="PROSITE" id="PS51394"/>
    </source>
</evidence>
<gene>
    <name evidence="2" type="primary">Vigan.09G083100</name>
    <name evidence="2" type="ORF">VIGAN_09083100</name>
</gene>
<dbReference type="Gene3D" id="3.10.20.870">
    <property type="entry name" value="PFU (PLAA family ubiquitin binding), C-terminal domain"/>
    <property type="match status" value="1"/>
</dbReference>
<dbReference type="InterPro" id="IPR038122">
    <property type="entry name" value="PFU_sf"/>
</dbReference>
<feature type="domain" description="PFU" evidence="1">
    <location>
        <begin position="1"/>
        <end position="66"/>
    </location>
</feature>
<dbReference type="EMBL" id="AP015042">
    <property type="protein sequence ID" value="BAT97398.1"/>
    <property type="molecule type" value="Genomic_DNA"/>
</dbReference>
<proteinExistence type="predicted"/>
<dbReference type="InterPro" id="IPR015155">
    <property type="entry name" value="PFU"/>
</dbReference>
<dbReference type="PROSITE" id="PS51394">
    <property type="entry name" value="PFU"/>
    <property type="match status" value="1"/>
</dbReference>
<dbReference type="Proteomes" id="UP000291084">
    <property type="component" value="Chromosome 9"/>
</dbReference>
<sequence>MQDGKNFMPVNENCLLINKTLMSPDNPYDVADKWLLKENLPLSFREQVVQFILQNTGQNNVTFDASFRDPYTGSHAYVPGQPSHLSGNKNSALCCHSCVSSCSSCSYLIFV</sequence>
<keyword evidence="3" id="KW-1185">Reference proteome</keyword>
<dbReference type="Pfam" id="PF09070">
    <property type="entry name" value="PFU"/>
    <property type="match status" value="1"/>
</dbReference>
<accession>A0A0S3SX41</accession>
<reference evidence="2 3" key="1">
    <citation type="journal article" date="2015" name="Sci. Rep.">
        <title>The power of single molecule real-time sequencing technology in the de novo assembly of a eukaryotic genome.</title>
        <authorList>
            <person name="Sakai H."/>
            <person name="Naito K."/>
            <person name="Ogiso-Tanaka E."/>
            <person name="Takahashi Y."/>
            <person name="Iseki K."/>
            <person name="Muto C."/>
            <person name="Satou K."/>
            <person name="Teruya K."/>
            <person name="Shiroma A."/>
            <person name="Shimoji M."/>
            <person name="Hirano T."/>
            <person name="Itoh T."/>
            <person name="Kaga A."/>
            <person name="Tomooka N."/>
        </authorList>
    </citation>
    <scope>NUCLEOTIDE SEQUENCE [LARGE SCALE GENOMIC DNA]</scope>
    <source>
        <strain evidence="3">cv. Shumari</strain>
    </source>
</reference>
<protein>
    <recommendedName>
        <fullName evidence="1">PFU domain-containing protein</fullName>
    </recommendedName>
</protein>
<evidence type="ECO:0000313" key="2">
    <source>
        <dbReference type="EMBL" id="BAT97398.1"/>
    </source>
</evidence>
<name>A0A0S3SX41_PHAAN</name>
<evidence type="ECO:0000313" key="3">
    <source>
        <dbReference type="Proteomes" id="UP000291084"/>
    </source>
</evidence>